<keyword evidence="2" id="KW-1185">Reference proteome</keyword>
<dbReference type="Proteomes" id="UP000188637">
    <property type="component" value="Unassembled WGS sequence"/>
</dbReference>
<sequence length="152" mass="17613">MLNQIISKNHLNALFTFHNQNEKKEKSLFEIWSNEMDKKAEDIKKEKEEEEIKELRKKLKNAKSKQEANKIMEPALQQAVFTQDLAILYELDQFLKGKYITLPLKSDEDKPQDLKDDILPKVQDLISSFSEEATSTTPYTSSVNTSTQSFVV</sequence>
<evidence type="ECO:0000313" key="1">
    <source>
        <dbReference type="EMBL" id="ONI44560.1"/>
    </source>
</evidence>
<proteinExistence type="predicted"/>
<gene>
    <name evidence="1" type="ORF">AN640_05475</name>
</gene>
<dbReference type="EMBL" id="LJHD01000104">
    <property type="protein sequence ID" value="ONI44560.1"/>
    <property type="molecule type" value="Genomic_DNA"/>
</dbReference>
<reference evidence="1" key="1">
    <citation type="submission" date="2016-08" db="EMBL/GenBank/DDBJ databases">
        <authorList>
            <person name="Ngugi D.K."/>
            <person name="Miyake S."/>
            <person name="Stingl U."/>
        </authorList>
    </citation>
    <scope>NUCLEOTIDE SEQUENCE</scope>
    <source>
        <strain evidence="1">SCG-D08WGA-EpuloA1</strain>
    </source>
</reference>
<evidence type="ECO:0000313" key="2">
    <source>
        <dbReference type="Proteomes" id="UP000188637"/>
    </source>
</evidence>
<name>A0ACC8XIQ6_9FIRM</name>
<accession>A0ACC8XIQ6</accession>
<comment type="caution">
    <text evidence="1">The sequence shown here is derived from an EMBL/GenBank/DDBJ whole genome shotgun (WGS) entry which is preliminary data.</text>
</comment>
<organism evidence="1 2">
    <name type="scientific">Candidatus Epulonipiscium fishelsonii</name>
    <dbReference type="NCBI Taxonomy" id="77094"/>
    <lineage>
        <taxon>Bacteria</taxon>
        <taxon>Bacillati</taxon>
        <taxon>Bacillota</taxon>
        <taxon>Clostridia</taxon>
        <taxon>Lachnospirales</taxon>
        <taxon>Lachnospiraceae</taxon>
        <taxon>Candidatus Epulonipiscium</taxon>
    </lineage>
</organism>
<protein>
    <submittedName>
        <fullName evidence="1">Uncharacterized protein</fullName>
    </submittedName>
</protein>